<organism evidence="2 3">
    <name type="scientific">Vogesella indigofera</name>
    <name type="common">Pseudomonas indigofera</name>
    <dbReference type="NCBI Taxonomy" id="45465"/>
    <lineage>
        <taxon>Bacteria</taxon>
        <taxon>Pseudomonadati</taxon>
        <taxon>Pseudomonadota</taxon>
        <taxon>Betaproteobacteria</taxon>
        <taxon>Neisseriales</taxon>
        <taxon>Chromobacteriaceae</taxon>
        <taxon>Vogesella</taxon>
    </lineage>
</organism>
<sequence length="80" mass="9150">MRAMIIGGDKVETTRRALQASGYADVLHWSGRKSGDLKREFPARVAHMVIILDYVNHNLAKRMRLIARERQISVAYVGRK</sequence>
<gene>
    <name evidence="2" type="ORF">C8E02_0679</name>
</gene>
<dbReference type="InterPro" id="IPR016772">
    <property type="entry name" value="UCP020408"/>
</dbReference>
<evidence type="ECO:0000313" key="2">
    <source>
        <dbReference type="EMBL" id="RKQ60920.1"/>
    </source>
</evidence>
<evidence type="ECO:0000256" key="1">
    <source>
        <dbReference type="ARBA" id="ARBA00007189"/>
    </source>
</evidence>
<proteinExistence type="inferred from homology"/>
<dbReference type="RefSeq" id="WP_170152086.1">
    <property type="nucleotide sequence ID" value="NZ_JAQQKZ010000006.1"/>
</dbReference>
<comment type="caution">
    <text evidence="2">The sequence shown here is derived from an EMBL/GenBank/DDBJ whole genome shotgun (WGS) entry which is preliminary data.</text>
</comment>
<protein>
    <recommendedName>
        <fullName evidence="4">Dihydroorotate dehydrogenase</fullName>
    </recommendedName>
</protein>
<evidence type="ECO:0008006" key="4">
    <source>
        <dbReference type="Google" id="ProtNLM"/>
    </source>
</evidence>
<dbReference type="AlphaFoldDB" id="A0A495BHT9"/>
<dbReference type="Pfam" id="PF10087">
    <property type="entry name" value="DUF2325"/>
    <property type="match status" value="1"/>
</dbReference>
<name>A0A495BHT9_VOGIN</name>
<reference evidence="2 3" key="1">
    <citation type="submission" date="2018-10" db="EMBL/GenBank/DDBJ databases">
        <title>Genomic Encyclopedia of Type Strains, Phase IV (KMG-IV): sequencing the most valuable type-strain genomes for metagenomic binning, comparative biology and taxonomic classification.</title>
        <authorList>
            <person name="Goeker M."/>
        </authorList>
    </citation>
    <scope>NUCLEOTIDE SEQUENCE [LARGE SCALE GENOMIC DNA]</scope>
    <source>
        <strain evidence="2 3">DSM 3303</strain>
    </source>
</reference>
<dbReference type="Proteomes" id="UP000279384">
    <property type="component" value="Unassembled WGS sequence"/>
</dbReference>
<comment type="similarity">
    <text evidence="1">Belongs to the UPF0751 family.</text>
</comment>
<accession>A0A495BHT9</accession>
<dbReference type="EMBL" id="RBID01000011">
    <property type="protein sequence ID" value="RKQ60920.1"/>
    <property type="molecule type" value="Genomic_DNA"/>
</dbReference>
<evidence type="ECO:0000313" key="3">
    <source>
        <dbReference type="Proteomes" id="UP000279384"/>
    </source>
</evidence>